<gene>
    <name evidence="3" type="ORF">NITMOv2_2514</name>
</gene>
<evidence type="ECO:0000313" key="4">
    <source>
        <dbReference type="Proteomes" id="UP000069205"/>
    </source>
</evidence>
<evidence type="ECO:0000313" key="3">
    <source>
        <dbReference type="EMBL" id="ALA58927.1"/>
    </source>
</evidence>
<dbReference type="InterPro" id="IPR012341">
    <property type="entry name" value="6hp_glycosidase-like_sf"/>
</dbReference>
<proteinExistence type="predicted"/>
<dbReference type="OrthoDB" id="9759959at2"/>
<protein>
    <submittedName>
        <fullName evidence="3">Putative Amylo-alpha-1,6-glucosidase</fullName>
    </submittedName>
</protein>
<dbReference type="InterPro" id="IPR032856">
    <property type="entry name" value="GDE_N_bis"/>
</dbReference>
<keyword evidence="4" id="KW-1185">Reference proteome</keyword>
<evidence type="ECO:0000259" key="2">
    <source>
        <dbReference type="Pfam" id="PF22422"/>
    </source>
</evidence>
<dbReference type="GO" id="GO:0005975">
    <property type="term" value="P:carbohydrate metabolic process"/>
    <property type="evidence" value="ECO:0007669"/>
    <property type="project" value="InterPro"/>
</dbReference>
<dbReference type="Pfam" id="PF14742">
    <property type="entry name" value="GDE_N_bis"/>
    <property type="match status" value="1"/>
</dbReference>
<feature type="domain" description="Putative glycogen debranching enzyme N-terminal" evidence="1">
    <location>
        <begin position="27"/>
        <end position="219"/>
    </location>
</feature>
<dbReference type="RefSeq" id="WP_053380020.1">
    <property type="nucleotide sequence ID" value="NZ_CP011801.1"/>
</dbReference>
<dbReference type="Pfam" id="PF22422">
    <property type="entry name" value="MGH1-like_GH"/>
    <property type="match status" value="1"/>
</dbReference>
<dbReference type="STRING" id="42253.NITMOv2_2514"/>
<dbReference type="PATRIC" id="fig|42253.5.peg.2478"/>
<organism evidence="3 4">
    <name type="scientific">Nitrospira moscoviensis</name>
    <dbReference type="NCBI Taxonomy" id="42253"/>
    <lineage>
        <taxon>Bacteria</taxon>
        <taxon>Pseudomonadati</taxon>
        <taxon>Nitrospirota</taxon>
        <taxon>Nitrospiria</taxon>
        <taxon>Nitrospirales</taxon>
        <taxon>Nitrospiraceae</taxon>
        <taxon>Nitrospira</taxon>
    </lineage>
</organism>
<dbReference type="AlphaFoldDB" id="A0A0K2GEB6"/>
<dbReference type="KEGG" id="nmv:NITMOv2_2514"/>
<dbReference type="SUPFAM" id="SSF48208">
    <property type="entry name" value="Six-hairpin glycosidases"/>
    <property type="match status" value="1"/>
</dbReference>
<dbReference type="InterPro" id="IPR054491">
    <property type="entry name" value="MGH1-like_GH"/>
</dbReference>
<dbReference type="InterPro" id="IPR008928">
    <property type="entry name" value="6-hairpin_glycosidase_sf"/>
</dbReference>
<reference evidence="3 4" key="1">
    <citation type="journal article" date="2015" name="Proc. Natl. Acad. Sci. U.S.A.">
        <title>Expanded metabolic versatility of ubiquitous nitrite-oxidizing bacteria from the genus Nitrospira.</title>
        <authorList>
            <person name="Koch H."/>
            <person name="Lucker S."/>
            <person name="Albertsen M."/>
            <person name="Kitzinger K."/>
            <person name="Herbold C."/>
            <person name="Spieck E."/>
            <person name="Nielsen P.H."/>
            <person name="Wagner M."/>
            <person name="Daims H."/>
        </authorList>
    </citation>
    <scope>NUCLEOTIDE SEQUENCE [LARGE SCALE GENOMIC DNA]</scope>
    <source>
        <strain evidence="3 4">NSP M-1</strain>
    </source>
</reference>
<sequence length="722" mass="80006">MDDVIRWNDQYYILATSTMADDRVEVLKQGETFGVFDRYGDVHPILPSPLGLYHEGTRFLSRFELLIGSQRPLLLSATVKEDNTLLTVDLTNPDMLSDGHVAVPRDVLHLCRTRFLWRGACFERIRVYNYGHDNIPLNLSLAVGADYADLFEARGHERARRGSRLATIPCEDGLILGYEGLDRATRRTHVRCRPAPSGVGTDCLRLETVMRPHTDITWDVTVACEIDRPAPHVFIAYDRAHAESQETLEAGKAGDCHVYTSNEQFNHWLNRSAADLHMMISETPQGPYPYAGVPWFSAPFGRDGIITALELLWVNPAVARGVLAFLAATQATETVPHQDAQPGKILHEMRRGEMAALGEIPFGRYYGTVDATPLFVMLAGAYYKRSGDRAFIEALWPNIERALRWIDRFGDPAGTGFVTYARQSKNGLVHQGWKDSHDAIFHADGSAAPGPIALCEVQAYVYQAKQTAGDLAELLGHVARAQELRREADALRERFERAFWCEDLGTYALALDGAGRSCRVRASNAGHCLWAGIADPERAARTARLLLSPACFSGWGVRTIATSEIRYNPMSYHNGSVWPHDNALIAAGMARYGHHEGALRILAGLFDASLFLDLHRLPELWCGFPRRPGESPTLYPTACAPQAWAAGAGFLLLQSCLGLEIDAPRRRVAFTRPVLPPFLRRVELRNLAIGAARVDVALDRRPDHVELSVSRGSAGVEIVMVG</sequence>
<dbReference type="EMBL" id="CP011801">
    <property type="protein sequence ID" value="ALA58927.1"/>
    <property type="molecule type" value="Genomic_DNA"/>
</dbReference>
<feature type="domain" description="Mannosylglycerate hydrolase MGH1-like glycoside hydrolase" evidence="2">
    <location>
        <begin position="306"/>
        <end position="606"/>
    </location>
</feature>
<accession>A0A0K2GEB6</accession>
<dbReference type="Gene3D" id="1.50.10.10">
    <property type="match status" value="1"/>
</dbReference>
<dbReference type="Proteomes" id="UP000069205">
    <property type="component" value="Chromosome"/>
</dbReference>
<name>A0A0K2GEB6_NITMO</name>
<evidence type="ECO:0000259" key="1">
    <source>
        <dbReference type="Pfam" id="PF14742"/>
    </source>
</evidence>